<keyword evidence="1" id="KW-0813">Transport</keyword>
<feature type="transmembrane region" description="Helical" evidence="1">
    <location>
        <begin position="30"/>
        <end position="52"/>
    </location>
</feature>
<keyword evidence="1" id="KW-0472">Membrane</keyword>
<dbReference type="HAMAP" id="MF_02088">
    <property type="entry name" value="Q_prec_transport"/>
    <property type="match status" value="1"/>
</dbReference>
<name>A0A1G2F3U8_9BACT</name>
<dbReference type="NCBIfam" id="TIGR00697">
    <property type="entry name" value="queuosine precursor transporter"/>
    <property type="match status" value="1"/>
</dbReference>
<dbReference type="Proteomes" id="UP000177810">
    <property type="component" value="Unassembled WGS sequence"/>
</dbReference>
<dbReference type="PANTHER" id="PTHR34300">
    <property type="entry name" value="QUEUOSINE PRECURSOR TRANSPORTER-RELATED"/>
    <property type="match status" value="1"/>
</dbReference>
<evidence type="ECO:0000256" key="1">
    <source>
        <dbReference type="HAMAP-Rule" id="MF_02088"/>
    </source>
</evidence>
<dbReference type="AlphaFoldDB" id="A0A1G2F3U8"/>
<protein>
    <recommendedName>
        <fullName evidence="1">Probable queuosine precursor transporter</fullName>
        <shortName evidence="1">Q precursor transporter</shortName>
    </recommendedName>
</protein>
<organism evidence="2 3">
    <name type="scientific">Candidatus Portnoybacteria bacterium RBG_13_40_8</name>
    <dbReference type="NCBI Taxonomy" id="1801990"/>
    <lineage>
        <taxon>Bacteria</taxon>
        <taxon>Candidatus Portnoyibacteriota</taxon>
    </lineage>
</organism>
<proteinExistence type="inferred from homology"/>
<evidence type="ECO:0000313" key="2">
    <source>
        <dbReference type="EMBL" id="OGZ32432.1"/>
    </source>
</evidence>
<dbReference type="InterPro" id="IPR003744">
    <property type="entry name" value="YhhQ"/>
</dbReference>
<comment type="similarity">
    <text evidence="1">Belongs to the vitamin uptake transporter (VUT/ECF) (TC 2.A.88) family. Q precursor transporter subfamily.</text>
</comment>
<comment type="function">
    <text evidence="1">Involved in the import of queuosine (Q) precursors, required for Q precursor salvage.</text>
</comment>
<dbReference type="STRING" id="1801990.A2V69_02325"/>
<evidence type="ECO:0000313" key="3">
    <source>
        <dbReference type="Proteomes" id="UP000177810"/>
    </source>
</evidence>
<feature type="transmembrane region" description="Helical" evidence="1">
    <location>
        <begin position="97"/>
        <end position="117"/>
    </location>
</feature>
<feature type="transmembrane region" description="Helical" evidence="1">
    <location>
        <begin position="138"/>
        <end position="166"/>
    </location>
</feature>
<dbReference type="Pfam" id="PF02592">
    <property type="entry name" value="Vut_1"/>
    <property type="match status" value="1"/>
</dbReference>
<feature type="transmembrane region" description="Helical" evidence="1">
    <location>
        <begin position="5"/>
        <end position="24"/>
    </location>
</feature>
<accession>A0A1G2F3U8</accession>
<dbReference type="GO" id="GO:0022857">
    <property type="term" value="F:transmembrane transporter activity"/>
    <property type="evidence" value="ECO:0007669"/>
    <property type="project" value="UniProtKB-UniRule"/>
</dbReference>
<comment type="caution">
    <text evidence="2">The sequence shown here is derived from an EMBL/GenBank/DDBJ whole genome shotgun (WGS) entry which is preliminary data.</text>
</comment>
<gene>
    <name evidence="2" type="ORF">A2V69_02325</name>
</gene>
<reference evidence="2 3" key="1">
    <citation type="journal article" date="2016" name="Nat. Commun.">
        <title>Thousands of microbial genomes shed light on interconnected biogeochemical processes in an aquifer system.</title>
        <authorList>
            <person name="Anantharaman K."/>
            <person name="Brown C.T."/>
            <person name="Hug L.A."/>
            <person name="Sharon I."/>
            <person name="Castelle C.J."/>
            <person name="Probst A.J."/>
            <person name="Thomas B.C."/>
            <person name="Singh A."/>
            <person name="Wilkins M.J."/>
            <person name="Karaoz U."/>
            <person name="Brodie E.L."/>
            <person name="Williams K.H."/>
            <person name="Hubbard S.S."/>
            <person name="Banfield J.F."/>
        </authorList>
    </citation>
    <scope>NUCLEOTIDE SEQUENCE [LARGE SCALE GENOMIC DNA]</scope>
</reference>
<sequence length="221" mass="25229">MQSKYFLYIAIAFVMVLMISNTVATKIFHLGPFAFDGGILIFPVSYIFGDILTEVYGYRASRKIIWTGFFAIIIMSVFYFLVQLLPPAPFWQNQRAYEVILGLVPRIVLGSIVGYFAGEFSNSFVLSKLKIFTKGKYLWTRTISSTIVGEAVDTILFLLFAFGGIIPWKDLMLMFVVGYIGKVLIEVAFTPITYYVVRKLKKLENVDIFDYGVNYNPFKIN</sequence>
<comment type="subcellular location">
    <subcellularLocation>
        <location evidence="1">Cell membrane</location>
        <topology evidence="1">Multi-pass membrane protein</topology>
    </subcellularLocation>
</comment>
<dbReference type="GO" id="GO:0005886">
    <property type="term" value="C:plasma membrane"/>
    <property type="evidence" value="ECO:0007669"/>
    <property type="project" value="UniProtKB-SubCell"/>
</dbReference>
<dbReference type="EMBL" id="MHMT01000019">
    <property type="protein sequence ID" value="OGZ32432.1"/>
    <property type="molecule type" value="Genomic_DNA"/>
</dbReference>
<feature type="transmembrane region" description="Helical" evidence="1">
    <location>
        <begin position="172"/>
        <end position="197"/>
    </location>
</feature>
<dbReference type="PANTHER" id="PTHR34300:SF2">
    <property type="entry name" value="QUEUOSINE PRECURSOR TRANSPORTER-RELATED"/>
    <property type="match status" value="1"/>
</dbReference>
<keyword evidence="1" id="KW-1133">Transmembrane helix</keyword>
<keyword evidence="1" id="KW-0812">Transmembrane</keyword>
<feature type="transmembrane region" description="Helical" evidence="1">
    <location>
        <begin position="64"/>
        <end position="85"/>
    </location>
</feature>
<keyword evidence="1" id="KW-1003">Cell membrane</keyword>